<accession>A0A9P3PZX9</accession>
<evidence type="ECO:0000313" key="2">
    <source>
        <dbReference type="Proteomes" id="UP001063166"/>
    </source>
</evidence>
<organism evidence="1 2">
    <name type="scientific">Lyophyllum shimeji</name>
    <name type="common">Hon-shimeji</name>
    <name type="synonym">Tricholoma shimeji</name>
    <dbReference type="NCBI Taxonomy" id="47721"/>
    <lineage>
        <taxon>Eukaryota</taxon>
        <taxon>Fungi</taxon>
        <taxon>Dikarya</taxon>
        <taxon>Basidiomycota</taxon>
        <taxon>Agaricomycotina</taxon>
        <taxon>Agaricomycetes</taxon>
        <taxon>Agaricomycetidae</taxon>
        <taxon>Agaricales</taxon>
        <taxon>Tricholomatineae</taxon>
        <taxon>Lyophyllaceae</taxon>
        <taxon>Lyophyllum</taxon>
    </lineage>
</organism>
<gene>
    <name evidence="1" type="ORF">LshimejAT787_1702060</name>
</gene>
<dbReference type="AlphaFoldDB" id="A0A9P3PZX9"/>
<dbReference type="Proteomes" id="UP001063166">
    <property type="component" value="Unassembled WGS sequence"/>
</dbReference>
<sequence length="67" mass="7401">MSAPGSDIYRDIRGSYLQTLPTSTISMATPRPHLPLEIINKILADPTLSPGYDSMVFTQDLHSARLE</sequence>
<comment type="caution">
    <text evidence="1">The sequence shown here is derived from an EMBL/GenBank/DDBJ whole genome shotgun (WGS) entry which is preliminary data.</text>
</comment>
<dbReference type="OrthoDB" id="432970at2759"/>
<reference evidence="1" key="1">
    <citation type="submission" date="2022-07" db="EMBL/GenBank/DDBJ databases">
        <title>The genome of Lyophyllum shimeji provides insight into the initial evolution of ectomycorrhizal fungal genome.</title>
        <authorList>
            <person name="Kobayashi Y."/>
            <person name="Shibata T."/>
            <person name="Hirakawa H."/>
            <person name="Shigenobu S."/>
            <person name="Nishiyama T."/>
            <person name="Yamada A."/>
            <person name="Hasebe M."/>
            <person name="Kawaguchi M."/>
        </authorList>
    </citation>
    <scope>NUCLEOTIDE SEQUENCE</scope>
    <source>
        <strain evidence="1">AT787</strain>
    </source>
</reference>
<proteinExistence type="predicted"/>
<protein>
    <submittedName>
        <fullName evidence="1">Uncharacterized protein</fullName>
    </submittedName>
</protein>
<keyword evidence="2" id="KW-1185">Reference proteome</keyword>
<evidence type="ECO:0000313" key="1">
    <source>
        <dbReference type="EMBL" id="GLB44579.1"/>
    </source>
</evidence>
<name>A0A9P3PZX9_LYOSH</name>
<dbReference type="EMBL" id="BRPK01000017">
    <property type="protein sequence ID" value="GLB44579.1"/>
    <property type="molecule type" value="Genomic_DNA"/>
</dbReference>